<dbReference type="Gene3D" id="1.10.10.970">
    <property type="entry name" value="RNA 2'-phosphotransferase, Tpt1/KptA family, N-terminal domain"/>
    <property type="match status" value="1"/>
</dbReference>
<dbReference type="InterPro" id="IPR042081">
    <property type="entry name" value="RNA_2'-PTrans_C"/>
</dbReference>
<name>A0ABT8YZZ4_9SPIR</name>
<dbReference type="InterPro" id="IPR002745">
    <property type="entry name" value="Ptrans_KptA/Tpt1"/>
</dbReference>
<dbReference type="SUPFAM" id="SSF56399">
    <property type="entry name" value="ADP-ribosylation"/>
    <property type="match status" value="1"/>
</dbReference>
<dbReference type="EC" id="2.7.1.-" evidence="5"/>
<comment type="caution">
    <text evidence="6">The sequence shown here is derived from an EMBL/GenBank/DDBJ whole genome shotgun (WGS) entry which is preliminary data.</text>
</comment>
<dbReference type="EMBL" id="JAUPBM010000117">
    <property type="protein sequence ID" value="MDO7020922.1"/>
    <property type="molecule type" value="Genomic_DNA"/>
</dbReference>
<dbReference type="RefSeq" id="WP_304385220.1">
    <property type="nucleotide sequence ID" value="NZ_JAUPBL010000037.1"/>
</dbReference>
<comment type="similarity">
    <text evidence="1 5">Belongs to the KptA/TPT1 family.</text>
</comment>
<evidence type="ECO:0000256" key="3">
    <source>
        <dbReference type="ARBA" id="ARBA00023027"/>
    </source>
</evidence>
<dbReference type="InterPro" id="IPR022928">
    <property type="entry name" value="RNA_2'-PTrans_KptA"/>
</dbReference>
<comment type="function">
    <text evidence="4 5">Removes the 2'-phosphate from RNA via an intermediate in which the phosphate is ADP-ribosylated by NAD followed by a presumed transesterification to release the RNA and generate ADP-ribose 1''-2''-cyclic phosphate (APPR&gt;P). May function as an ADP-ribosylase.</text>
</comment>
<dbReference type="Gene3D" id="3.20.170.30">
    <property type="match status" value="1"/>
</dbReference>
<dbReference type="PANTHER" id="PTHR12684">
    <property type="entry name" value="PUTATIVE PHOSPHOTRANSFERASE"/>
    <property type="match status" value="1"/>
</dbReference>
<evidence type="ECO:0000313" key="7">
    <source>
        <dbReference type="Proteomes" id="UP001175147"/>
    </source>
</evidence>
<evidence type="ECO:0000256" key="1">
    <source>
        <dbReference type="ARBA" id="ARBA00009836"/>
    </source>
</evidence>
<protein>
    <recommendedName>
        <fullName evidence="5">Probable RNA 2'-phosphotransferase</fullName>
        <ecNumber evidence="5">2.7.1.-</ecNumber>
    </recommendedName>
</protein>
<gene>
    <name evidence="5" type="primary">kptA</name>
    <name evidence="6" type="ORF">Q5M86_09065</name>
</gene>
<keyword evidence="2 5" id="KW-0808">Transferase</keyword>
<keyword evidence="7" id="KW-1185">Reference proteome</keyword>
<sequence>MINDRLNNDKLTKEEVKISKFVSMVLRHRPEYIGLKLSKDGWANVYELIEKIRLTGKNIDKDILERVVLYNDKKRFSFNENHTLIRANQGHSIDVDLEFEEKEPTDILFHGTSIDNIDSIKKYGIKKMKRLHVHLSLTEDIAKKVGERHGKPAVIKINAKQMYEDGIKFYLSENKVWLCDYVDSKYILSIIE</sequence>
<accession>A0ABT8YZZ4</accession>
<dbReference type="InterPro" id="IPR042080">
    <property type="entry name" value="RNA_2'-PTrans_N"/>
</dbReference>
<dbReference type="Proteomes" id="UP001175147">
    <property type="component" value="Unassembled WGS sequence"/>
</dbReference>
<evidence type="ECO:0000256" key="4">
    <source>
        <dbReference type="ARBA" id="ARBA00025212"/>
    </source>
</evidence>
<evidence type="ECO:0000256" key="2">
    <source>
        <dbReference type="ARBA" id="ARBA00022679"/>
    </source>
</evidence>
<dbReference type="PANTHER" id="PTHR12684:SF2">
    <property type="entry name" value="TRNA 2'-PHOSPHOTRANSFERASE 1"/>
    <property type="match status" value="1"/>
</dbReference>
<dbReference type="HAMAP" id="MF_00299">
    <property type="entry name" value="KptA"/>
    <property type="match status" value="1"/>
</dbReference>
<evidence type="ECO:0000256" key="5">
    <source>
        <dbReference type="HAMAP-Rule" id="MF_00299"/>
    </source>
</evidence>
<proteinExistence type="inferred from homology"/>
<evidence type="ECO:0000313" key="6">
    <source>
        <dbReference type="EMBL" id="MDO7020922.1"/>
    </source>
</evidence>
<dbReference type="Pfam" id="PF01885">
    <property type="entry name" value="PTS_2-RNA"/>
    <property type="match status" value="1"/>
</dbReference>
<reference evidence="6" key="1">
    <citation type="submission" date="2023-07" db="EMBL/GenBank/DDBJ databases">
        <title>Mucosal microbiota of week-old chicken and adult hens.</title>
        <authorList>
            <person name="Volf J."/>
            <person name="Karasova D."/>
            <person name="Crhanova M."/>
            <person name="Faldynova M."/>
            <person name="Prikrylova H."/>
            <person name="Zeman M."/>
            <person name="Babak V."/>
            <person name="Rajova J."/>
            <person name="Rychlik I."/>
        </authorList>
    </citation>
    <scope>NUCLEOTIDE SEQUENCE</scope>
    <source>
        <strain evidence="6">ET902</strain>
    </source>
</reference>
<organism evidence="6 7">
    <name type="scientific">Brachyspira innocens</name>
    <dbReference type="NCBI Taxonomy" id="13264"/>
    <lineage>
        <taxon>Bacteria</taxon>
        <taxon>Pseudomonadati</taxon>
        <taxon>Spirochaetota</taxon>
        <taxon>Spirochaetia</taxon>
        <taxon>Brachyspirales</taxon>
        <taxon>Brachyspiraceae</taxon>
        <taxon>Brachyspira</taxon>
    </lineage>
</organism>
<keyword evidence="3 5" id="KW-0520">NAD</keyword>